<evidence type="ECO:0008006" key="3">
    <source>
        <dbReference type="Google" id="ProtNLM"/>
    </source>
</evidence>
<dbReference type="Proteomes" id="UP001055453">
    <property type="component" value="Chromosome"/>
</dbReference>
<dbReference type="RefSeq" id="WP_410174681.1">
    <property type="nucleotide sequence ID" value="NZ_AP025732.1"/>
</dbReference>
<organism evidence="1 2">
    <name type="scientific">Nostoc cf. commune SO-36</name>
    <dbReference type="NCBI Taxonomy" id="449208"/>
    <lineage>
        <taxon>Bacteria</taxon>
        <taxon>Bacillati</taxon>
        <taxon>Cyanobacteriota</taxon>
        <taxon>Cyanophyceae</taxon>
        <taxon>Nostocales</taxon>
        <taxon>Nostocaceae</taxon>
        <taxon>Nostoc</taxon>
    </lineage>
</organism>
<protein>
    <recommendedName>
        <fullName evidence="3">Aspartyl protease</fullName>
    </recommendedName>
</protein>
<sequence>MATANGQPRRILLDTGSAGLRVPKEFLGNAPIQRTGQNIKEVLGDGTILEGRISLC</sequence>
<keyword evidence="2" id="KW-1185">Reference proteome</keyword>
<name>A0ABM7YYP0_NOSCO</name>
<evidence type="ECO:0000313" key="1">
    <source>
        <dbReference type="EMBL" id="BDI15799.1"/>
    </source>
</evidence>
<gene>
    <name evidence="1" type="ORF">ANSO36C_16010</name>
</gene>
<reference evidence="1" key="1">
    <citation type="submission" date="2022-04" db="EMBL/GenBank/DDBJ databases">
        <title>Complete genome sequence of a cyanobacterium, Nostoc sp. SO-36, isolated in Antarctica.</title>
        <authorList>
            <person name="Kanesaki Y."/>
            <person name="Effendi D."/>
            <person name="Sakamoto T."/>
            <person name="Ohtani S."/>
            <person name="Awai K."/>
        </authorList>
    </citation>
    <scope>NUCLEOTIDE SEQUENCE</scope>
    <source>
        <strain evidence="1">SO-36</strain>
    </source>
</reference>
<evidence type="ECO:0000313" key="2">
    <source>
        <dbReference type="Proteomes" id="UP001055453"/>
    </source>
</evidence>
<proteinExistence type="predicted"/>
<accession>A0ABM7YYP0</accession>
<dbReference type="EMBL" id="AP025732">
    <property type="protein sequence ID" value="BDI15799.1"/>
    <property type="molecule type" value="Genomic_DNA"/>
</dbReference>